<organism evidence="2 3">
    <name type="scientific">Nocardia terrae</name>
    <dbReference type="NCBI Taxonomy" id="2675851"/>
    <lineage>
        <taxon>Bacteria</taxon>
        <taxon>Bacillati</taxon>
        <taxon>Actinomycetota</taxon>
        <taxon>Actinomycetes</taxon>
        <taxon>Mycobacteriales</taxon>
        <taxon>Nocardiaceae</taxon>
        <taxon>Nocardia</taxon>
    </lineage>
</organism>
<evidence type="ECO:0008006" key="4">
    <source>
        <dbReference type="Google" id="ProtNLM"/>
    </source>
</evidence>
<reference evidence="2 3" key="1">
    <citation type="submission" date="2019-12" db="EMBL/GenBank/DDBJ databases">
        <title>Nocardia sp. nov. ET3-3 isolated from soil.</title>
        <authorList>
            <person name="Kanchanasin P."/>
            <person name="Tanasupawat S."/>
            <person name="Yuki M."/>
            <person name="Kudo T."/>
        </authorList>
    </citation>
    <scope>NUCLEOTIDE SEQUENCE [LARGE SCALE GENOMIC DNA]</scope>
    <source>
        <strain evidence="2 3">ET3-3</strain>
    </source>
</reference>
<keyword evidence="3" id="KW-1185">Reference proteome</keyword>
<evidence type="ECO:0000313" key="2">
    <source>
        <dbReference type="EMBL" id="MVU79325.1"/>
    </source>
</evidence>
<comment type="caution">
    <text evidence="2">The sequence shown here is derived from an EMBL/GenBank/DDBJ whole genome shotgun (WGS) entry which is preliminary data.</text>
</comment>
<protein>
    <recommendedName>
        <fullName evidence="4">YbaB/EbfC family DNA-binding protein</fullName>
    </recommendedName>
</protein>
<proteinExistence type="predicted"/>
<gene>
    <name evidence="2" type="ORF">GPX89_19025</name>
</gene>
<evidence type="ECO:0000313" key="3">
    <source>
        <dbReference type="Proteomes" id="UP000466794"/>
    </source>
</evidence>
<dbReference type="EMBL" id="WRPP01000003">
    <property type="protein sequence ID" value="MVU79325.1"/>
    <property type="molecule type" value="Genomic_DNA"/>
</dbReference>
<name>A0A7K1UYD9_9NOCA</name>
<evidence type="ECO:0000256" key="1">
    <source>
        <dbReference type="SAM" id="MobiDB-lite"/>
    </source>
</evidence>
<dbReference type="AlphaFoldDB" id="A0A7K1UYD9"/>
<dbReference type="Proteomes" id="UP000466794">
    <property type="component" value="Unassembled WGS sequence"/>
</dbReference>
<accession>A0A7K1UYD9</accession>
<dbReference type="RefSeq" id="WP_157388909.1">
    <property type="nucleotide sequence ID" value="NZ_WRPP01000003.1"/>
</dbReference>
<feature type="region of interest" description="Disordered" evidence="1">
    <location>
        <begin position="98"/>
        <end position="150"/>
    </location>
</feature>
<sequence length="165" mass="17729">MPGSMDARFEELARKARRVQDAVDGVRARAVVDGVDVEVAADGRITTLTMPDPAVAQSVSRAHGLALGRALKRAAALREELTSDPSVARALRHLVRTTVERSDNAASPPTSASPPDPADIRHRPLPVGSDRTNPAVSQRVPVGSDDDTVNRYALPPRVRRRYGLT</sequence>